<keyword evidence="5" id="KW-1185">Reference proteome</keyword>
<feature type="domain" description="Response regulatory" evidence="3">
    <location>
        <begin position="3"/>
        <end position="120"/>
    </location>
</feature>
<dbReference type="OrthoDB" id="9800897at2"/>
<protein>
    <submittedName>
        <fullName evidence="4">Transcriptional regulatory protein YycF</fullName>
    </submittedName>
</protein>
<evidence type="ECO:0000313" key="4">
    <source>
        <dbReference type="EMBL" id="OWK29936.1"/>
    </source>
</evidence>
<dbReference type="EMBL" id="NBBJ01000003">
    <property type="protein sequence ID" value="OWK29936.1"/>
    <property type="molecule type" value="Genomic_DNA"/>
</dbReference>
<evidence type="ECO:0000256" key="2">
    <source>
        <dbReference type="PROSITE-ProRule" id="PRU00169"/>
    </source>
</evidence>
<dbReference type="InterPro" id="IPR011006">
    <property type="entry name" value="CheY-like_superfamily"/>
</dbReference>
<dbReference type="Proteomes" id="UP000197783">
    <property type="component" value="Unassembled WGS sequence"/>
</dbReference>
<gene>
    <name evidence="4" type="primary">yycF</name>
    <name evidence="4" type="ORF">SPMU_23580</name>
</gene>
<dbReference type="RefSeq" id="WP_088334015.1">
    <property type="nucleotide sequence ID" value="NZ_NBBJ01000003.1"/>
</dbReference>
<evidence type="ECO:0000259" key="3">
    <source>
        <dbReference type="PROSITE" id="PS50110"/>
    </source>
</evidence>
<reference evidence="4 5" key="1">
    <citation type="submission" date="2017-03" db="EMBL/GenBank/DDBJ databases">
        <title>Genome sequence of Sphingomonas mucosissima DSM 17494.</title>
        <authorList>
            <person name="Poehlein A."/>
            <person name="Wuebbeler J.H."/>
            <person name="Steinbuechel A."/>
            <person name="Daniel R."/>
        </authorList>
    </citation>
    <scope>NUCLEOTIDE SEQUENCE [LARGE SCALE GENOMIC DNA]</scope>
    <source>
        <strain evidence="4 5">DSM 17494</strain>
    </source>
</reference>
<keyword evidence="1 2" id="KW-0597">Phosphoprotein</keyword>
<organism evidence="4 5">
    <name type="scientific">Sphingomonas mucosissima</name>
    <dbReference type="NCBI Taxonomy" id="370959"/>
    <lineage>
        <taxon>Bacteria</taxon>
        <taxon>Pseudomonadati</taxon>
        <taxon>Pseudomonadota</taxon>
        <taxon>Alphaproteobacteria</taxon>
        <taxon>Sphingomonadales</taxon>
        <taxon>Sphingomonadaceae</taxon>
        <taxon>Sphingomonas</taxon>
    </lineage>
</organism>
<dbReference type="Gene3D" id="3.40.50.2300">
    <property type="match status" value="1"/>
</dbReference>
<dbReference type="AlphaFoldDB" id="A0A245ZJN5"/>
<dbReference type="GO" id="GO:0000160">
    <property type="term" value="P:phosphorelay signal transduction system"/>
    <property type="evidence" value="ECO:0007669"/>
    <property type="project" value="InterPro"/>
</dbReference>
<dbReference type="SMART" id="SM00448">
    <property type="entry name" value="REC"/>
    <property type="match status" value="1"/>
</dbReference>
<dbReference type="InterPro" id="IPR001789">
    <property type="entry name" value="Sig_transdc_resp-reg_receiver"/>
</dbReference>
<accession>A0A245ZJN5</accession>
<evidence type="ECO:0000313" key="5">
    <source>
        <dbReference type="Proteomes" id="UP000197783"/>
    </source>
</evidence>
<sequence length="120" mass="13084">MIRVLYVDDEPDIREIADIALGLDPELEVRLCASGEEAVAVARTWQPELILLDFMMPVMDGPATLHALRAQPESGDTPIVFITARTSERDVQRLLALGAAGVLAKPFDPMGLAAEARQFL</sequence>
<proteinExistence type="predicted"/>
<dbReference type="PANTHER" id="PTHR44591:SF3">
    <property type="entry name" value="RESPONSE REGULATORY DOMAIN-CONTAINING PROTEIN"/>
    <property type="match status" value="1"/>
</dbReference>
<dbReference type="Pfam" id="PF00072">
    <property type="entry name" value="Response_reg"/>
    <property type="match status" value="1"/>
</dbReference>
<feature type="modified residue" description="4-aspartylphosphate" evidence="2">
    <location>
        <position position="53"/>
    </location>
</feature>
<dbReference type="InterPro" id="IPR050595">
    <property type="entry name" value="Bact_response_regulator"/>
</dbReference>
<dbReference type="PANTHER" id="PTHR44591">
    <property type="entry name" value="STRESS RESPONSE REGULATOR PROTEIN 1"/>
    <property type="match status" value="1"/>
</dbReference>
<comment type="caution">
    <text evidence="4">The sequence shown here is derived from an EMBL/GenBank/DDBJ whole genome shotgun (WGS) entry which is preliminary data.</text>
</comment>
<name>A0A245ZJN5_9SPHN</name>
<dbReference type="SUPFAM" id="SSF52172">
    <property type="entry name" value="CheY-like"/>
    <property type="match status" value="1"/>
</dbReference>
<evidence type="ECO:0000256" key="1">
    <source>
        <dbReference type="ARBA" id="ARBA00022553"/>
    </source>
</evidence>
<dbReference type="PROSITE" id="PS50110">
    <property type="entry name" value="RESPONSE_REGULATORY"/>
    <property type="match status" value="1"/>
</dbReference>